<dbReference type="PANTHER" id="PTHR11649">
    <property type="entry name" value="MSS1/TRME-RELATED GTP-BINDING PROTEIN"/>
    <property type="match status" value="1"/>
</dbReference>
<dbReference type="InterPro" id="IPR006073">
    <property type="entry name" value="GTP-bd"/>
</dbReference>
<dbReference type="OrthoDB" id="65113at2157"/>
<dbReference type="RefSeq" id="WP_147664683.1">
    <property type="nucleotide sequence ID" value="NZ_CP042905.2"/>
</dbReference>
<evidence type="ECO:0000313" key="8">
    <source>
        <dbReference type="Proteomes" id="UP000321408"/>
    </source>
</evidence>
<keyword evidence="8" id="KW-1185">Reference proteome</keyword>
<keyword evidence="2" id="KW-0547">Nucleotide-binding</keyword>
<evidence type="ECO:0000256" key="2">
    <source>
        <dbReference type="ARBA" id="ARBA00022741"/>
    </source>
</evidence>
<dbReference type="EMBL" id="CP042905">
    <property type="protein sequence ID" value="QEE17798.1"/>
    <property type="molecule type" value="Genomic_DNA"/>
</dbReference>
<dbReference type="Proteomes" id="UP000321408">
    <property type="component" value="Chromosome"/>
</dbReference>
<evidence type="ECO:0000256" key="5">
    <source>
        <dbReference type="SAM" id="MobiDB-lite"/>
    </source>
</evidence>
<dbReference type="GO" id="GO:0005525">
    <property type="term" value="F:GTP binding"/>
    <property type="evidence" value="ECO:0007669"/>
    <property type="project" value="UniProtKB-KW"/>
</dbReference>
<dbReference type="InterPro" id="IPR027417">
    <property type="entry name" value="P-loop_NTPase"/>
</dbReference>
<reference evidence="7 8" key="2">
    <citation type="journal article" date="2024" name="Int. J. Syst. Evol. Microbiol.">
        <title>Promethearchaeum syntrophicum gen. nov., sp. nov., an anaerobic, obligately syntrophic archaeon, the first isolate of the lineage 'Asgard' archaea, and proposal of the new archaeal phylum Promethearchaeota phyl. nov. and kingdom Promethearchaeati regn. nov.</title>
        <authorList>
            <person name="Imachi H."/>
            <person name="Nobu M.K."/>
            <person name="Kato S."/>
            <person name="Takaki Y."/>
            <person name="Miyazaki M."/>
            <person name="Miyata M."/>
            <person name="Ogawara M."/>
            <person name="Saito Y."/>
            <person name="Sakai S."/>
            <person name="Tahara Y.O."/>
            <person name="Takano Y."/>
            <person name="Tasumi E."/>
            <person name="Uematsu K."/>
            <person name="Yoshimura T."/>
            <person name="Itoh T."/>
            <person name="Ohkuma M."/>
            <person name="Takai K."/>
        </authorList>
    </citation>
    <scope>NUCLEOTIDE SEQUENCE [LARGE SCALE GENOMIC DNA]</scope>
    <source>
        <strain evidence="7 8">MK-D1</strain>
    </source>
</reference>
<dbReference type="KEGG" id="psyt:DSAG12_03636"/>
<dbReference type="InterPro" id="IPR030393">
    <property type="entry name" value="G_ENGB_dom"/>
</dbReference>
<dbReference type="Gene3D" id="3.40.50.300">
    <property type="entry name" value="P-loop containing nucleotide triphosphate hydrolases"/>
    <property type="match status" value="1"/>
</dbReference>
<protein>
    <submittedName>
        <fullName evidence="7">GTPase</fullName>
    </submittedName>
</protein>
<feature type="compositionally biased region" description="Low complexity" evidence="5">
    <location>
        <begin position="244"/>
        <end position="253"/>
    </location>
</feature>
<feature type="domain" description="EngB-type G" evidence="6">
    <location>
        <begin position="15"/>
        <end position="217"/>
    </location>
</feature>
<dbReference type="AlphaFoldDB" id="A0A5B9DEV4"/>
<dbReference type="GeneID" id="41331604"/>
<keyword evidence="1" id="KW-0479">Metal-binding</keyword>
<dbReference type="SUPFAM" id="SSF52540">
    <property type="entry name" value="P-loop containing nucleoside triphosphate hydrolases"/>
    <property type="match status" value="1"/>
</dbReference>
<proteinExistence type="predicted"/>
<dbReference type="PANTHER" id="PTHR11649:SF13">
    <property type="entry name" value="ENGB-TYPE G DOMAIN-CONTAINING PROTEIN"/>
    <property type="match status" value="1"/>
</dbReference>
<dbReference type="GO" id="GO:0046872">
    <property type="term" value="F:metal ion binding"/>
    <property type="evidence" value="ECO:0007669"/>
    <property type="project" value="UniProtKB-KW"/>
</dbReference>
<name>A0A5B9DEV4_9ARCH</name>
<organism evidence="7 8">
    <name type="scientific">Promethearchaeum syntrophicum</name>
    <dbReference type="NCBI Taxonomy" id="2594042"/>
    <lineage>
        <taxon>Archaea</taxon>
        <taxon>Promethearchaeati</taxon>
        <taxon>Promethearchaeota</taxon>
        <taxon>Promethearchaeia</taxon>
        <taxon>Promethearchaeales</taxon>
        <taxon>Promethearchaeaceae</taxon>
        <taxon>Promethearchaeum</taxon>
    </lineage>
</organism>
<keyword evidence="3" id="KW-0460">Magnesium</keyword>
<sequence>MGRNIKTNFSYPRGNFPRLCLIGNSNVGKSSLTKLLLSHPKWYKGKVGKTAGSTVRLTIINDPKLNYHVIDLPGFGRMIKLSRSSEEFIQNQILKYLRLDRNNIFLTLLVIAVDRLQDELEKWYFKNENTIPLSIEFIQYFVKNEIPCLIILNKIDKLNKFQREDIKKTFFNVLSDFNIEIDNSKSKQSVLDVIECSTKTLQGIKEIKQNIKEISSHLQLENYDPRSELLNLPPINAKKKGKKGNQTTKSKNN</sequence>
<evidence type="ECO:0000256" key="1">
    <source>
        <dbReference type="ARBA" id="ARBA00022723"/>
    </source>
</evidence>
<evidence type="ECO:0000256" key="3">
    <source>
        <dbReference type="ARBA" id="ARBA00022842"/>
    </source>
</evidence>
<accession>A0A5B9DEV4</accession>
<feature type="region of interest" description="Disordered" evidence="5">
    <location>
        <begin position="231"/>
        <end position="253"/>
    </location>
</feature>
<dbReference type="PRINTS" id="PR00449">
    <property type="entry name" value="RASTRNSFRMNG"/>
</dbReference>
<keyword evidence="4" id="KW-0342">GTP-binding</keyword>
<evidence type="ECO:0000256" key="4">
    <source>
        <dbReference type="ARBA" id="ARBA00023134"/>
    </source>
</evidence>
<evidence type="ECO:0000313" key="7">
    <source>
        <dbReference type="EMBL" id="QEE17798.1"/>
    </source>
</evidence>
<evidence type="ECO:0000259" key="6">
    <source>
        <dbReference type="PROSITE" id="PS51706"/>
    </source>
</evidence>
<reference evidence="7 8" key="1">
    <citation type="journal article" date="2020" name="Nature">
        <title>Isolation of an archaeon at the prokaryote-eukaryote interface.</title>
        <authorList>
            <person name="Imachi H."/>
            <person name="Nobu M.K."/>
            <person name="Nakahara N."/>
            <person name="Morono Y."/>
            <person name="Ogawara M."/>
            <person name="Takaki Y."/>
            <person name="Takano Y."/>
            <person name="Uematsu K."/>
            <person name="Ikuta T."/>
            <person name="Ito M."/>
            <person name="Matsui Y."/>
            <person name="Miyazaki M."/>
            <person name="Murata K."/>
            <person name="Saito Y."/>
            <person name="Sakai S."/>
            <person name="Song C."/>
            <person name="Tasumi E."/>
            <person name="Yamanaka Y."/>
            <person name="Yamaguchi T."/>
            <person name="Kamagata Y."/>
            <person name="Tamaki H."/>
            <person name="Takai K."/>
        </authorList>
    </citation>
    <scope>NUCLEOTIDE SEQUENCE [LARGE SCALE GENOMIC DNA]</scope>
    <source>
        <strain evidence="7 8">MK-D1</strain>
    </source>
</reference>
<dbReference type="PROSITE" id="PS51706">
    <property type="entry name" value="G_ENGB"/>
    <property type="match status" value="1"/>
</dbReference>
<gene>
    <name evidence="7" type="ORF">DSAG12_03636</name>
</gene>
<dbReference type="Pfam" id="PF01926">
    <property type="entry name" value="MMR_HSR1"/>
    <property type="match status" value="1"/>
</dbReference>